<evidence type="ECO:0000313" key="1">
    <source>
        <dbReference type="EMBL" id="PYI37329.1"/>
    </source>
</evidence>
<name>A0A2V5IKZ6_9MICC</name>
<proteinExistence type="predicted"/>
<evidence type="ECO:0000313" key="2">
    <source>
        <dbReference type="Proteomes" id="UP000247980"/>
    </source>
</evidence>
<dbReference type="Proteomes" id="UP000247980">
    <property type="component" value="Unassembled WGS sequence"/>
</dbReference>
<reference evidence="1 2" key="1">
    <citation type="submission" date="2018-05" db="EMBL/GenBank/DDBJ databases">
        <title>Genetic diversity of glacier-inhabiting Cryobacterium bacteria in China and description of Cryobacterium mengkeensis sp. nov. and Arthrobacter glacialis sp. nov.</title>
        <authorList>
            <person name="Liu Q."/>
            <person name="Xin Y.-H."/>
        </authorList>
    </citation>
    <scope>NUCLEOTIDE SEQUENCE [LARGE SCALE GENOMIC DNA]</scope>
    <source>
        <strain evidence="1 2">B7</strain>
    </source>
</reference>
<dbReference type="AlphaFoldDB" id="A0A2V5IKZ6"/>
<keyword evidence="2" id="KW-1185">Reference proteome</keyword>
<comment type="caution">
    <text evidence="1">The sequence shown here is derived from an EMBL/GenBank/DDBJ whole genome shotgun (WGS) entry which is preliminary data.</text>
</comment>
<sequence>MTLSEAVKEHSVADEVAWYGKVARRKDLLSRGCTAWGLKQAVAAGTVRQICRGYYALPDADPLDLHLAQFQARRSCLTKAAQLGLWIIRPPSLPHVAAAHGRPILGCVVHKVSGPLSFMDILRQCVKCGSEVDGLVVLESAVVLKKCTILELRAEFTRREDARARSIIDMIDPQAMSIAETVARYYLRTAGFNVQGQFYVKDVGHLDLLVEGVLGVETDGERYHNTESGWAEDLRRDNLLVIKGLWCLRIPAKVVLGRPDIMLKWVRQTLAMISSASL</sequence>
<gene>
    <name evidence="1" type="ORF">CVS30_16065</name>
</gene>
<organism evidence="1 2">
    <name type="scientific">Arthrobacter psychrolactophilus</name>
    <dbReference type="NCBI Taxonomy" id="92442"/>
    <lineage>
        <taxon>Bacteria</taxon>
        <taxon>Bacillati</taxon>
        <taxon>Actinomycetota</taxon>
        <taxon>Actinomycetes</taxon>
        <taxon>Micrococcales</taxon>
        <taxon>Micrococcaceae</taxon>
        <taxon>Arthrobacter</taxon>
    </lineage>
</organism>
<dbReference type="Gene3D" id="3.40.960.10">
    <property type="entry name" value="VSR Endonuclease"/>
    <property type="match status" value="1"/>
</dbReference>
<protein>
    <recommendedName>
        <fullName evidence="3">DUF559 domain-containing protein</fullName>
    </recommendedName>
</protein>
<evidence type="ECO:0008006" key="3">
    <source>
        <dbReference type="Google" id="ProtNLM"/>
    </source>
</evidence>
<accession>A0A2V5IKZ6</accession>
<dbReference type="EMBL" id="QJVC01000024">
    <property type="protein sequence ID" value="PYI37329.1"/>
    <property type="molecule type" value="Genomic_DNA"/>
</dbReference>